<dbReference type="NCBIfam" id="TIGR02099">
    <property type="entry name" value="YhdP family protein"/>
    <property type="match status" value="1"/>
</dbReference>
<name>A0A1V3NLF8_9GAMM</name>
<feature type="transmembrane region" description="Helical" evidence="2">
    <location>
        <begin position="35"/>
        <end position="58"/>
    </location>
</feature>
<dbReference type="RefSeq" id="WP_077278211.1">
    <property type="nucleotide sequence ID" value="NZ_MVBK01000034.1"/>
</dbReference>
<proteinExistence type="predicted"/>
<comment type="caution">
    <text evidence="4">The sequence shown here is derived from an EMBL/GenBank/DDBJ whole genome shotgun (WGS) entry which is preliminary data.</text>
</comment>
<organism evidence="4 5">
    <name type="scientific">Thioalkalivibrio denitrificans</name>
    <dbReference type="NCBI Taxonomy" id="108003"/>
    <lineage>
        <taxon>Bacteria</taxon>
        <taxon>Pseudomonadati</taxon>
        <taxon>Pseudomonadota</taxon>
        <taxon>Gammaproteobacteria</taxon>
        <taxon>Chromatiales</taxon>
        <taxon>Ectothiorhodospiraceae</taxon>
        <taxon>Thioalkalivibrio</taxon>
    </lineage>
</organism>
<accession>A0A1V3NLF8</accession>
<evidence type="ECO:0000313" key="4">
    <source>
        <dbReference type="EMBL" id="OOG25890.1"/>
    </source>
</evidence>
<gene>
    <name evidence="4" type="ORF">B1C78_05850</name>
</gene>
<dbReference type="STRING" id="108003.B1C78_05850"/>
<dbReference type="InterPro" id="IPR025263">
    <property type="entry name" value="YhdP_central"/>
</dbReference>
<protein>
    <submittedName>
        <fullName evidence="4">TIGR02099 family protein</fullName>
    </submittedName>
</protein>
<evidence type="ECO:0000313" key="5">
    <source>
        <dbReference type="Proteomes" id="UP000189462"/>
    </source>
</evidence>
<evidence type="ECO:0000259" key="3">
    <source>
        <dbReference type="Pfam" id="PF13116"/>
    </source>
</evidence>
<dbReference type="OrthoDB" id="9762238at2"/>
<keyword evidence="2" id="KW-1133">Transmembrane helix</keyword>
<reference evidence="4 5" key="1">
    <citation type="submission" date="2017-02" db="EMBL/GenBank/DDBJ databases">
        <title>Genomic diversity within the haloalkaliphilic genus Thioalkalivibrio.</title>
        <authorList>
            <person name="Ahn A.-C."/>
            <person name="Meier-Kolthoff J."/>
            <person name="Overmars L."/>
            <person name="Richter M."/>
            <person name="Woyke T."/>
            <person name="Sorokin D.Y."/>
            <person name="Muyzer G."/>
        </authorList>
    </citation>
    <scope>NUCLEOTIDE SEQUENCE [LARGE SCALE GENOMIC DNA]</scope>
    <source>
        <strain evidence="4 5">ALJD</strain>
    </source>
</reference>
<sequence>MSATQTEKHQPGKAQGVRPRGGARWHGVLSRAKTALIWLVAGGLILLAVLVTVLRLALPLASEYREQVAHQLGELLDHRVEVGAMDARWRLLGPRVHLDQVAIYGEDADEPLLRVERLDLGVRLWHSLWQRQLRFHSVRVLGADVHTLRDAEGRFSVSGAGAVADAEAVPAGQDGARLLDMLAGTTFRLESSRLRYTDQVLGLDYRFDDINLAVAVESDALRLAGQVYLPPELGRDLTVGVDLRGDPESLETWRGSVYVHGQGIVLDALPEDALARRVNAQAGVVDVEIWSRIAAGRPDRVRARVQASDVRLEAPDAQDREPTRLEHLAVDGLWEAQGPHDWQVRLHQLRLQYPGQPAASMGISLSYRNGEGGRRVWGEAEDVRLEPLWPLALTQDLLEEEHRALLSGMAPAGAVPQVRFHGWFPDEGEMAIAAHGAVRELGVSPHEDLPGASGLTGRFSAYQGGGTAELDTRNLRFTAPRLFAAPLDASLNGTVQWTRTAEGYRLTGERLRLRNDDIRATARLGLDLGDVPGMDLEVDFADGVGSRVAHYLPVGIMPENTSRWLSRSIVGGRVVDGRLVFRGPFRKFPLADEDSEFEVRARVVDGVLDYQEGWPAFHEVSGELVFDDRGMRVEDATGRVYDARIGPTRVRIADYRAAELEVDGQATGTLAEMLRYVRESPLAGGLNDLLDDTRAEGDSRLDLSLKIPLHRRGGGPAATRVSGALELEGNRLRLQAHPVDFRQVNGRVAFTESTVNAEGVRARFNGENLVLEARMRGGEPLRVRAEGMQPVAALGDHLPAYLAARLEGRSRVTGELTVPMDTPGHPALRLESLLEGVASTLPEPLAKAANERVPLRVDVPLGRTAAPIRIRYSTILSGALRPDGDDVRGELRFNDGDAMLPEVGLRLAGRLDRVDLEAWQALTEDHEPRPGEPPPGGRISSIDLRIGEATMGRRMLRTVHVVATRDRERWQVWMDAPALRGELSIPRDLTGAIPLSFNIEHADLDLMTAPDANGDAEEPPRPNPRDLPALRGAVRELVHDSRRYTDLRIEATRMRDGLQVHHLQADTAGGHGQIRVTGDWRESGGRQQTQLRFDLRTTHLGRMLTDLGFQHGFDRGEGKMDGQLRWPDAPTHFTWEGLEGSGRLEIKNGRLVEVDPGAGRLLGLFSLNMLPRRLALDFRDVFQRGFAFDSMDGTVRLAGSDVYTPDLRIRGAAATVEIEGRTGIVARDHDQRIVVTPRVGSTLPVAGALLGGPVAGAAVFILDRVLGMGRGIDEAARVEYSVTGTWDDPVVEVQARAADEDNGGSGR</sequence>
<feature type="compositionally biased region" description="Basic and acidic residues" evidence="1">
    <location>
        <begin position="1"/>
        <end position="10"/>
    </location>
</feature>
<dbReference type="PANTHER" id="PTHR38690">
    <property type="entry name" value="PROTEASE-RELATED"/>
    <property type="match status" value="1"/>
</dbReference>
<feature type="domain" description="YhdP central" evidence="3">
    <location>
        <begin position="29"/>
        <end position="1291"/>
    </location>
</feature>
<dbReference type="EMBL" id="MVBK01000034">
    <property type="protein sequence ID" value="OOG25890.1"/>
    <property type="molecule type" value="Genomic_DNA"/>
</dbReference>
<dbReference type="Pfam" id="PF13116">
    <property type="entry name" value="YhdP"/>
    <property type="match status" value="1"/>
</dbReference>
<keyword evidence="5" id="KW-1185">Reference proteome</keyword>
<dbReference type="Proteomes" id="UP000189462">
    <property type="component" value="Unassembled WGS sequence"/>
</dbReference>
<evidence type="ECO:0000256" key="1">
    <source>
        <dbReference type="SAM" id="MobiDB-lite"/>
    </source>
</evidence>
<keyword evidence="2" id="KW-0812">Transmembrane</keyword>
<evidence type="ECO:0000256" key="2">
    <source>
        <dbReference type="SAM" id="Phobius"/>
    </source>
</evidence>
<feature type="region of interest" description="Disordered" evidence="1">
    <location>
        <begin position="1"/>
        <end position="21"/>
    </location>
</feature>
<keyword evidence="2" id="KW-0472">Membrane</keyword>
<dbReference type="InterPro" id="IPR011836">
    <property type="entry name" value="YhdP"/>
</dbReference>
<dbReference type="PANTHER" id="PTHR38690:SF1">
    <property type="entry name" value="PROTEASE"/>
    <property type="match status" value="1"/>
</dbReference>